<proteinExistence type="predicted"/>
<sequence>MKRGRGLIDFYNSQFAGRVSGIELGPARSGREGRDVRELTDSSRNSARCPSNLRNSQPIHEPEDRQHEG</sequence>
<evidence type="ECO:0000313" key="2">
    <source>
        <dbReference type="EMBL" id="VFU60453.1"/>
    </source>
</evidence>
<reference evidence="2" key="1">
    <citation type="submission" date="2019-03" db="EMBL/GenBank/DDBJ databases">
        <authorList>
            <person name="Mank J."/>
            <person name="Almeida P."/>
        </authorList>
    </citation>
    <scope>NUCLEOTIDE SEQUENCE</scope>
    <source>
        <strain evidence="2">78183</strain>
    </source>
</reference>
<gene>
    <name evidence="2" type="ORF">SVIM_LOCUS448500</name>
</gene>
<dbReference type="AlphaFoldDB" id="A0A6N2N145"/>
<dbReference type="EMBL" id="CAADRP010002063">
    <property type="protein sequence ID" value="VFU60453.1"/>
    <property type="molecule type" value="Genomic_DNA"/>
</dbReference>
<feature type="compositionally biased region" description="Basic and acidic residues" evidence="1">
    <location>
        <begin position="60"/>
        <end position="69"/>
    </location>
</feature>
<evidence type="ECO:0000256" key="1">
    <source>
        <dbReference type="SAM" id="MobiDB-lite"/>
    </source>
</evidence>
<feature type="region of interest" description="Disordered" evidence="1">
    <location>
        <begin position="23"/>
        <end position="69"/>
    </location>
</feature>
<protein>
    <submittedName>
        <fullName evidence="2">Uncharacterized protein</fullName>
    </submittedName>
</protein>
<feature type="compositionally biased region" description="Basic and acidic residues" evidence="1">
    <location>
        <begin position="29"/>
        <end position="41"/>
    </location>
</feature>
<accession>A0A6N2N145</accession>
<organism evidence="2">
    <name type="scientific">Salix viminalis</name>
    <name type="common">Common osier</name>
    <name type="synonym">Basket willow</name>
    <dbReference type="NCBI Taxonomy" id="40686"/>
    <lineage>
        <taxon>Eukaryota</taxon>
        <taxon>Viridiplantae</taxon>
        <taxon>Streptophyta</taxon>
        <taxon>Embryophyta</taxon>
        <taxon>Tracheophyta</taxon>
        <taxon>Spermatophyta</taxon>
        <taxon>Magnoliopsida</taxon>
        <taxon>eudicotyledons</taxon>
        <taxon>Gunneridae</taxon>
        <taxon>Pentapetalae</taxon>
        <taxon>rosids</taxon>
        <taxon>fabids</taxon>
        <taxon>Malpighiales</taxon>
        <taxon>Salicaceae</taxon>
        <taxon>Saliceae</taxon>
        <taxon>Salix</taxon>
    </lineage>
</organism>
<feature type="compositionally biased region" description="Polar residues" evidence="1">
    <location>
        <begin position="42"/>
        <end position="58"/>
    </location>
</feature>
<name>A0A6N2N145_SALVM</name>